<evidence type="ECO:0000313" key="2">
    <source>
        <dbReference type="EMBL" id="KAL2048845.1"/>
    </source>
</evidence>
<evidence type="ECO:0000256" key="1">
    <source>
        <dbReference type="SAM" id="MobiDB-lite"/>
    </source>
</evidence>
<dbReference type="Proteomes" id="UP001590951">
    <property type="component" value="Unassembled WGS sequence"/>
</dbReference>
<proteinExistence type="predicted"/>
<gene>
    <name evidence="2" type="ORF">ABVK25_010903</name>
</gene>
<keyword evidence="3" id="KW-1185">Reference proteome</keyword>
<organism evidence="2 3">
    <name type="scientific">Lepraria finkii</name>
    <dbReference type="NCBI Taxonomy" id="1340010"/>
    <lineage>
        <taxon>Eukaryota</taxon>
        <taxon>Fungi</taxon>
        <taxon>Dikarya</taxon>
        <taxon>Ascomycota</taxon>
        <taxon>Pezizomycotina</taxon>
        <taxon>Lecanoromycetes</taxon>
        <taxon>OSLEUM clade</taxon>
        <taxon>Lecanoromycetidae</taxon>
        <taxon>Lecanorales</taxon>
        <taxon>Lecanorineae</taxon>
        <taxon>Stereocaulaceae</taxon>
        <taxon>Lepraria</taxon>
    </lineage>
</organism>
<name>A0ABR4AT15_9LECA</name>
<accession>A0ABR4AT15</accession>
<reference evidence="2 3" key="1">
    <citation type="submission" date="2024-09" db="EMBL/GenBank/DDBJ databases">
        <title>Rethinking Asexuality: The Enigmatic Case of Functional Sexual Genes in Lepraria (Stereocaulaceae).</title>
        <authorList>
            <person name="Doellman M."/>
            <person name="Sun Y."/>
            <person name="Barcenas-Pena A."/>
            <person name="Lumbsch H.T."/>
            <person name="Grewe F."/>
        </authorList>
    </citation>
    <scope>NUCLEOTIDE SEQUENCE [LARGE SCALE GENOMIC DNA]</scope>
    <source>
        <strain evidence="2 3">Grewe 0041</strain>
    </source>
</reference>
<feature type="region of interest" description="Disordered" evidence="1">
    <location>
        <begin position="1"/>
        <end position="28"/>
    </location>
</feature>
<protein>
    <submittedName>
        <fullName evidence="2">Uncharacterized protein</fullName>
    </submittedName>
</protein>
<comment type="caution">
    <text evidence="2">The sequence shown here is derived from an EMBL/GenBank/DDBJ whole genome shotgun (WGS) entry which is preliminary data.</text>
</comment>
<evidence type="ECO:0000313" key="3">
    <source>
        <dbReference type="Proteomes" id="UP001590951"/>
    </source>
</evidence>
<dbReference type="EMBL" id="JBHFEH010000078">
    <property type="protein sequence ID" value="KAL2048845.1"/>
    <property type="molecule type" value="Genomic_DNA"/>
</dbReference>
<sequence>MRASSASPIDSPGSEDSLPPSQGDDGTYMRKQEDMMDVEELFDIEHGDFGLMKLSRRIIRLLSVLPDNQLSSFRWDMGTCFPNAILGEGGYLATHQNSLRRLSLITDGYCITESPPFDKFANIREFSWKGLRIDGDCAALKGFLELHHERLASLEVDFIDWAEIESYFDLSDESENDESTPLTGLIVPERKDDYEGFLPNLQTFSLSAASFKGPWDRLIDAFNLRNVKELRLLNCKQTVELLDYMALTDIHLDAIKVELVLREAETYESEFDLIDFLAPFDGLEDLFLMFQSNYADQYYGEMILRHRDTLRRLVYHRRHYCMAEKAPYWQEYCDSSLEETEGGGFADILRGTKLESVGVCGEPSKLQTSFQSVASTVNSLKLLHLRFTGKAERKPKFFHESEAYSDLASTEFIRAYFEAQRNGTTPPRRSPGLSKAEFRIRWEKIQGENWREDEERELEAFANWAFGPDGFPRLQVLASGDFSYGNRFVDTHTLWCRKTRGSRRKQTWRPVEPSDIAENELIDANMDMMSACPVSPLFYRYGRGDLFPGIS</sequence>